<feature type="chain" id="PRO_5029790010" evidence="1">
    <location>
        <begin position="20"/>
        <end position="297"/>
    </location>
</feature>
<protein>
    <submittedName>
        <fullName evidence="2">DUF4835 family protein</fullName>
    </submittedName>
</protein>
<gene>
    <name evidence="2" type="ORF">HH214_03770</name>
</gene>
<proteinExistence type="predicted"/>
<dbReference type="Proteomes" id="UP000503278">
    <property type="component" value="Chromosome"/>
</dbReference>
<dbReference type="RefSeq" id="WP_169606073.1">
    <property type="nucleotide sequence ID" value="NZ_CP051682.1"/>
</dbReference>
<name>A0A7L5E3Y0_9SPHI</name>
<reference evidence="2 3" key="1">
    <citation type="submission" date="2020-04" db="EMBL/GenBank/DDBJ databases">
        <title>Genome sequencing of novel species.</title>
        <authorList>
            <person name="Heo J."/>
            <person name="Kim S.-J."/>
            <person name="Kim J.-S."/>
            <person name="Hong S.-B."/>
            <person name="Kwon S.-W."/>
        </authorList>
    </citation>
    <scope>NUCLEOTIDE SEQUENCE [LARGE SCALE GENOMIC DNA]</scope>
    <source>
        <strain evidence="2 3">F39-2</strain>
    </source>
</reference>
<keyword evidence="3" id="KW-1185">Reference proteome</keyword>
<dbReference type="Pfam" id="PF16119">
    <property type="entry name" value="DUF4835"/>
    <property type="match status" value="1"/>
</dbReference>
<sequence>MKKLFCYLLLFCLDSAASAQDLNARVQVLSPKIQTTNKRIFQTLETAMKEFLNGRRWSAETIQPQEKIDCSFILNITAWDNGSGFSGELQVQSTRPVYNSAYNTTLLSINDRDFDFSYTEGQTIDFNNQTFVSNLSSVMAFYAYMIVAMDYDSFSRYGGTAYYANAQAVVINAQSSTYKGWKAFDGNTNRYWLSENTMNKTYIPLRGFLYDYHRLGLDVMADDLNKGRQAIDAVLPVLTQLDRTRLGATWPTLFFLAKHDELVSIYSKASPQERLQAMNTLSQADPANGNIYQTLRQ</sequence>
<evidence type="ECO:0000313" key="3">
    <source>
        <dbReference type="Proteomes" id="UP000503278"/>
    </source>
</evidence>
<accession>A0A7L5E3Y0</accession>
<organism evidence="2 3">
    <name type="scientific">Mucilaginibacter robiniae</name>
    <dbReference type="NCBI Taxonomy" id="2728022"/>
    <lineage>
        <taxon>Bacteria</taxon>
        <taxon>Pseudomonadati</taxon>
        <taxon>Bacteroidota</taxon>
        <taxon>Sphingobacteriia</taxon>
        <taxon>Sphingobacteriales</taxon>
        <taxon>Sphingobacteriaceae</taxon>
        <taxon>Mucilaginibacter</taxon>
    </lineage>
</organism>
<keyword evidence="1" id="KW-0732">Signal</keyword>
<dbReference type="InterPro" id="IPR032274">
    <property type="entry name" value="DUF4835"/>
</dbReference>
<dbReference type="AlphaFoldDB" id="A0A7L5E3Y0"/>
<dbReference type="EMBL" id="CP051682">
    <property type="protein sequence ID" value="QJD95056.1"/>
    <property type="molecule type" value="Genomic_DNA"/>
</dbReference>
<evidence type="ECO:0000313" key="2">
    <source>
        <dbReference type="EMBL" id="QJD95056.1"/>
    </source>
</evidence>
<evidence type="ECO:0000256" key="1">
    <source>
        <dbReference type="SAM" id="SignalP"/>
    </source>
</evidence>
<dbReference type="KEGG" id="mrob:HH214_03770"/>
<feature type="signal peptide" evidence="1">
    <location>
        <begin position="1"/>
        <end position="19"/>
    </location>
</feature>